<sequence>LLITEKSLRTSSTKIRNLVDNGFIPNSLSQSCASKLSHHVTSCDALLSLDQLCRFFNQVIHQQPTNTFVRSQFFHVSQMVQKLVHFAKLNMKRRGQMLQEMPDPKLTLLLKVLIGLSAREVLSFTRFI</sequence>
<organism evidence="1">
    <name type="scientific">Spongospora subterranea</name>
    <dbReference type="NCBI Taxonomy" id="70186"/>
    <lineage>
        <taxon>Eukaryota</taxon>
        <taxon>Sar</taxon>
        <taxon>Rhizaria</taxon>
        <taxon>Endomyxa</taxon>
        <taxon>Phytomyxea</taxon>
        <taxon>Plasmodiophorida</taxon>
        <taxon>Plasmodiophoridae</taxon>
        <taxon>Spongospora</taxon>
    </lineage>
</organism>
<dbReference type="EMBL" id="HACM01004001">
    <property type="protein sequence ID" value="CRZ04443.1"/>
    <property type="molecule type" value="Transcribed_RNA"/>
</dbReference>
<feature type="non-terminal residue" evidence="1">
    <location>
        <position position="1"/>
    </location>
</feature>
<proteinExistence type="predicted"/>
<name>A0A0H5QR00_9EUKA</name>
<dbReference type="AlphaFoldDB" id="A0A0H5QR00"/>
<reference evidence="1" key="1">
    <citation type="submission" date="2015-04" db="EMBL/GenBank/DDBJ databases">
        <title>The genome sequence of the plant pathogenic Rhizarian Plasmodiophora brassicae reveals insights in its biotrophic life cycle and the origin of chitin synthesis.</title>
        <authorList>
            <person name="Schwelm A."/>
            <person name="Fogelqvist J."/>
            <person name="Knaust A."/>
            <person name="Julke S."/>
            <person name="Lilja T."/>
            <person name="Dhandapani V."/>
            <person name="Bonilla-Rosso G."/>
            <person name="Karlsson M."/>
            <person name="Shevchenko A."/>
            <person name="Choi S.R."/>
            <person name="Kim H.G."/>
            <person name="Park J.Y."/>
            <person name="Lim Y.P."/>
            <person name="Ludwig-Muller J."/>
            <person name="Dixelius C."/>
        </authorList>
    </citation>
    <scope>NUCLEOTIDE SEQUENCE</scope>
    <source>
        <tissue evidence="1">Potato root galls</tissue>
    </source>
</reference>
<accession>A0A0H5QR00</accession>
<protein>
    <submittedName>
        <fullName evidence="1">Uncharacterized protein</fullName>
    </submittedName>
</protein>
<evidence type="ECO:0000313" key="1">
    <source>
        <dbReference type="EMBL" id="CRZ04443.1"/>
    </source>
</evidence>